<reference evidence="2" key="1">
    <citation type="submission" date="2019-08" db="EMBL/GenBank/DDBJ databases">
        <authorList>
            <person name="Kucharzyk K."/>
            <person name="Murdoch R.W."/>
            <person name="Higgins S."/>
            <person name="Loffler F."/>
        </authorList>
    </citation>
    <scope>NUCLEOTIDE SEQUENCE</scope>
</reference>
<gene>
    <name evidence="2" type="ORF">SDC9_78566</name>
</gene>
<dbReference type="InterPro" id="IPR006674">
    <property type="entry name" value="HD_domain"/>
</dbReference>
<feature type="domain" description="HD" evidence="1">
    <location>
        <begin position="41"/>
        <end position="108"/>
    </location>
</feature>
<name>A0A644YVI3_9ZZZZ</name>
<comment type="caution">
    <text evidence="2">The sequence shown here is derived from an EMBL/GenBank/DDBJ whole genome shotgun (WGS) entry which is preliminary data.</text>
</comment>
<dbReference type="SUPFAM" id="SSF109604">
    <property type="entry name" value="HD-domain/PDEase-like"/>
    <property type="match status" value="1"/>
</dbReference>
<evidence type="ECO:0000259" key="1">
    <source>
        <dbReference type="Pfam" id="PF13023"/>
    </source>
</evidence>
<proteinExistence type="predicted"/>
<dbReference type="Pfam" id="PF13023">
    <property type="entry name" value="HD_3"/>
    <property type="match status" value="1"/>
</dbReference>
<organism evidence="2">
    <name type="scientific">bioreactor metagenome</name>
    <dbReference type="NCBI Taxonomy" id="1076179"/>
    <lineage>
        <taxon>unclassified sequences</taxon>
        <taxon>metagenomes</taxon>
        <taxon>ecological metagenomes</taxon>
    </lineage>
</organism>
<sequence>MNITTYTKLDMDPMAPRPEDIRLEDIAHALSLMTRANGHIRHFYSVAQHCISCAREAVARGWSPRLQLACLLHDASEAYLSDITRPVKIHLPEYKLAEAALQDVIFAHFGLSGLTPQELEQVHEIDDGMLFFEYLELMGGCKLFEQAPVFLTAPDLSLRDFSAVEEEFLSLCRALTAS</sequence>
<protein>
    <recommendedName>
        <fullName evidence="1">HD domain-containing protein</fullName>
    </recommendedName>
</protein>
<dbReference type="EMBL" id="VSSQ01006239">
    <property type="protein sequence ID" value="MPM32008.1"/>
    <property type="molecule type" value="Genomic_DNA"/>
</dbReference>
<dbReference type="AlphaFoldDB" id="A0A644YVI3"/>
<dbReference type="Gene3D" id="1.10.3210.10">
    <property type="entry name" value="Hypothetical protein af1432"/>
    <property type="match status" value="1"/>
</dbReference>
<evidence type="ECO:0000313" key="2">
    <source>
        <dbReference type="EMBL" id="MPM32008.1"/>
    </source>
</evidence>
<accession>A0A644YVI3</accession>